<dbReference type="Proteomes" id="UP000472267">
    <property type="component" value="Chromosome 3"/>
</dbReference>
<dbReference type="OrthoDB" id="5990578at2759"/>
<feature type="compositionally biased region" description="Gly residues" evidence="1">
    <location>
        <begin position="473"/>
        <end position="489"/>
    </location>
</feature>
<name>A0A672GKY7_SALFA</name>
<dbReference type="OMA" id="CKEMWAN"/>
<dbReference type="InterPro" id="IPR021281">
    <property type="entry name" value="SNAPC2"/>
</dbReference>
<dbReference type="FunCoup" id="A0A672GKY7">
    <property type="interactions" value="1009"/>
</dbReference>
<gene>
    <name evidence="2" type="primary">snapc2</name>
</gene>
<evidence type="ECO:0000313" key="3">
    <source>
        <dbReference type="Proteomes" id="UP000472267"/>
    </source>
</evidence>
<dbReference type="GO" id="GO:0016251">
    <property type="term" value="F:RNA polymerase II general transcription initiation factor activity"/>
    <property type="evidence" value="ECO:0007669"/>
    <property type="project" value="InterPro"/>
</dbReference>
<dbReference type="PANTHER" id="PTHR15132:SF1">
    <property type="entry name" value="SNRNA-ACTIVATING PROTEIN COMPLEX SUBUNIT 2"/>
    <property type="match status" value="1"/>
</dbReference>
<feature type="compositionally biased region" description="Gly residues" evidence="1">
    <location>
        <begin position="393"/>
        <end position="424"/>
    </location>
</feature>
<dbReference type="AlphaFoldDB" id="A0A672GKY7"/>
<dbReference type="InParanoid" id="A0A672GKY7"/>
<reference evidence="2" key="2">
    <citation type="submission" date="2025-08" db="UniProtKB">
        <authorList>
            <consortium name="Ensembl"/>
        </authorList>
    </citation>
    <scope>IDENTIFICATION</scope>
</reference>
<evidence type="ECO:0000256" key="1">
    <source>
        <dbReference type="SAM" id="MobiDB-lite"/>
    </source>
</evidence>
<feature type="region of interest" description="Disordered" evidence="1">
    <location>
        <begin position="322"/>
        <end position="497"/>
    </location>
</feature>
<organism evidence="2 3">
    <name type="scientific">Salarias fasciatus</name>
    <name type="common">Jewelled blenny</name>
    <name type="synonym">Blennius fasciatus</name>
    <dbReference type="NCBI Taxonomy" id="181472"/>
    <lineage>
        <taxon>Eukaryota</taxon>
        <taxon>Metazoa</taxon>
        <taxon>Chordata</taxon>
        <taxon>Craniata</taxon>
        <taxon>Vertebrata</taxon>
        <taxon>Euteleostomi</taxon>
        <taxon>Actinopterygii</taxon>
        <taxon>Neopterygii</taxon>
        <taxon>Teleostei</taxon>
        <taxon>Neoteleostei</taxon>
        <taxon>Acanthomorphata</taxon>
        <taxon>Ovalentaria</taxon>
        <taxon>Blenniimorphae</taxon>
        <taxon>Blenniiformes</taxon>
        <taxon>Blennioidei</taxon>
        <taxon>Blenniidae</taxon>
        <taxon>Salariinae</taxon>
        <taxon>Salarias</taxon>
    </lineage>
</organism>
<dbReference type="GO" id="GO:0016604">
    <property type="term" value="C:nuclear body"/>
    <property type="evidence" value="ECO:0007669"/>
    <property type="project" value="TreeGrafter"/>
</dbReference>
<feature type="compositionally biased region" description="Low complexity" evidence="1">
    <location>
        <begin position="165"/>
        <end position="179"/>
    </location>
</feature>
<feature type="compositionally biased region" description="Gly residues" evidence="1">
    <location>
        <begin position="433"/>
        <end position="454"/>
    </location>
</feature>
<sequence length="510" mass="52063">MKPPPRARKAPNRIGQVLEERARVRAGAGRAACQWRRAEQLELLKALKGLHRTAEPHRDLDCSLLEARLPGRPPEEVRSALEQLKQQVISSAARWLQQATRAERRSRKPIEKWTQLAAAVTGGHGEVATSALSQVLLVASTEPGTLRHCVPPVDPWPARRPPPTAAGAPPAGPAAARRPLQTPGAPGAAVRVPSTPPAANAPPTLAAAPASSSAPPTAARASRTAGPKDVVDFERIYCFLSRVQEPSSARQPGPPWQLSPMESAVVLDLLMSLPEELQLLDCNQLHRHLSQVCRCLSAPRDSEAARQAFAELRAGLCRQAAAPPHSAQLQPPEAGGQSEGGTKAGGQSEDGTKAGGQSEGGTKAGGQSEGGTKAGGQSEDGTKAGGQSEDGTKAGGQSEGGTKAGGQSEGGTKAGGQSEGGTKAGGQSEDGTKAGGQSEGGTKAGGQSEGGTKAGGQSEDGTKAGGQSEDGTKAGGQSEGGTKAGGQSEGGMDVLPLNPFMVPVKLLRRR</sequence>
<accession>A0A672GKY7</accession>
<feature type="compositionally biased region" description="Low complexity" evidence="1">
    <location>
        <begin position="201"/>
        <end position="225"/>
    </location>
</feature>
<dbReference type="GO" id="GO:0009301">
    <property type="term" value="P:snRNA transcription"/>
    <property type="evidence" value="ECO:0007669"/>
    <property type="project" value="InterPro"/>
</dbReference>
<dbReference type="PANTHER" id="PTHR15132">
    <property type="entry name" value="SNRNA-ACTIVATING PROTEIN COMPLEX SUBUNIT 2"/>
    <property type="match status" value="1"/>
</dbReference>
<feature type="region of interest" description="Disordered" evidence="1">
    <location>
        <begin position="146"/>
        <end position="226"/>
    </location>
</feature>
<reference evidence="2" key="3">
    <citation type="submission" date="2025-09" db="UniProtKB">
        <authorList>
            <consortium name="Ensembl"/>
        </authorList>
    </citation>
    <scope>IDENTIFICATION</scope>
</reference>
<reference evidence="2" key="1">
    <citation type="submission" date="2019-06" db="EMBL/GenBank/DDBJ databases">
        <authorList>
            <consortium name="Wellcome Sanger Institute Data Sharing"/>
        </authorList>
    </citation>
    <scope>NUCLEOTIDE SEQUENCE [LARGE SCALE GENOMIC DNA]</scope>
</reference>
<proteinExistence type="predicted"/>
<evidence type="ECO:0000313" key="2">
    <source>
        <dbReference type="Ensembl" id="ENSSFAP00005017615.1"/>
    </source>
</evidence>
<keyword evidence="3" id="KW-1185">Reference proteome</keyword>
<dbReference type="Pfam" id="PF11035">
    <property type="entry name" value="SNAPC2"/>
    <property type="match status" value="1"/>
</dbReference>
<feature type="compositionally biased region" description="Gly residues" evidence="1">
    <location>
        <begin position="353"/>
        <end position="374"/>
    </location>
</feature>
<feature type="compositionally biased region" description="Pro residues" evidence="1">
    <location>
        <begin position="152"/>
        <end position="164"/>
    </location>
</feature>
<dbReference type="Ensembl" id="ENSSFAT00005018292.1">
    <property type="protein sequence ID" value="ENSSFAP00005017615.1"/>
    <property type="gene ID" value="ENSSFAG00005009315.1"/>
</dbReference>
<protein>
    <submittedName>
        <fullName evidence="2">snRNA-activating protein complex subunit 2-like</fullName>
    </submittedName>
</protein>